<dbReference type="SMART" id="SM00020">
    <property type="entry name" value="Tryp_SPc"/>
    <property type="match status" value="1"/>
</dbReference>
<gene>
    <name evidence="16" type="ORF">CTOB1V02_LOCUS7765</name>
</gene>
<evidence type="ECO:0000256" key="9">
    <source>
        <dbReference type="ARBA" id="ARBA00023170"/>
    </source>
</evidence>
<keyword evidence="12" id="KW-0407">Ion channel</keyword>
<evidence type="ECO:0000256" key="14">
    <source>
        <dbReference type="SAM" id="MobiDB-lite"/>
    </source>
</evidence>
<dbReference type="GO" id="GO:0005886">
    <property type="term" value="C:plasma membrane"/>
    <property type="evidence" value="ECO:0007669"/>
    <property type="project" value="UniProtKB-ARBA"/>
</dbReference>
<dbReference type="AlphaFoldDB" id="A0A7R8ZS13"/>
<dbReference type="SUPFAM" id="SSF53850">
    <property type="entry name" value="Periplasmic binding protein-like II"/>
    <property type="match status" value="1"/>
</dbReference>
<evidence type="ECO:0000256" key="3">
    <source>
        <dbReference type="ARBA" id="ARBA00022692"/>
    </source>
</evidence>
<dbReference type="PANTHER" id="PTHR24256">
    <property type="entry name" value="TRYPTASE-RELATED"/>
    <property type="match status" value="1"/>
</dbReference>
<keyword evidence="11" id="KW-1071">Ligand-gated ion channel</keyword>
<dbReference type="InterPro" id="IPR043504">
    <property type="entry name" value="Peptidase_S1_PA_chymotrypsin"/>
</dbReference>
<dbReference type="Pfam" id="PF10613">
    <property type="entry name" value="Lig_chan-Glu_bd"/>
    <property type="match status" value="1"/>
</dbReference>
<protein>
    <submittedName>
        <fullName evidence="16">Uncharacterized protein</fullName>
    </submittedName>
</protein>
<keyword evidence="9" id="KW-0675">Receptor</keyword>
<dbReference type="InterPro" id="IPR001254">
    <property type="entry name" value="Trypsin_dom"/>
</dbReference>
<keyword evidence="2" id="KW-0813">Transport</keyword>
<sequence length="649" mass="71628">MNTQGTAIIMGKLCFLILVSTFVVSRCVGSAFNLWKEKKSEASFKTSSSFEITTLITDTTMNTDWQISKDEIDRGNFNGRELNVVMNDYYGSEVLKLASATKSSFNVCREETVEQHEVLEATGCNEKLLQVLAQELNFTFLSTDGHWGSLRRDGSFTGMIGDLVAGLADIAISDLSITHERSTVVDFSVWALLIVSVFVGGVVLAFVNHDLVDPMQEGVGWNFTVVLRVFLGNSLPSMPSGNAARVLLGCLISIAIVFSASYGGILVSILAKGGPAEKPLETLDDLTIAINEGWAKTMFWEETAKAEAFKAAKSGPFEAINRGVVRHITNESSESEGYKESDATGSGKNKTSSWSQIHTFFVDRKNIAAKGIEEFRSSEDFYRENLVVTAGDCNILDNHEEFEQNRRLSEIVLHPKYDGITWKHDLSLLRMRSPFQLSKRKGGIQVIAIPRNEGGVPDEERFDNCFLAGWGNMNLGANLENRAHSWNATKTSYHRHLIFPNDLLMTPLKIVPDAICKEEYRGLYFAEQMVCALGNGKDACEGDSGSPLACSLKESEKGKTSRDDSPFKGRVLVGLVSFGSPCLQGIGGPSAFTNVPKSEAWIRSVIRDHKINRNINDRNSALKVHVNWLLHLLLYGASWFGTSLLLRCL</sequence>
<keyword evidence="10" id="KW-0325">Glycoprotein</keyword>
<reference evidence="16" key="1">
    <citation type="submission" date="2020-11" db="EMBL/GenBank/DDBJ databases">
        <authorList>
            <person name="Tran Van P."/>
        </authorList>
    </citation>
    <scope>NUCLEOTIDE SEQUENCE</scope>
</reference>
<dbReference type="Pfam" id="PF00089">
    <property type="entry name" value="Trypsin"/>
    <property type="match status" value="1"/>
</dbReference>
<dbReference type="Gene3D" id="2.40.10.10">
    <property type="entry name" value="Trypsin-like serine proteases"/>
    <property type="match status" value="1"/>
</dbReference>
<dbReference type="EMBL" id="OB662348">
    <property type="protein sequence ID" value="CAD7229900.1"/>
    <property type="molecule type" value="Genomic_DNA"/>
</dbReference>
<dbReference type="InterPro" id="IPR019594">
    <property type="entry name" value="Glu/Gly-bd"/>
</dbReference>
<dbReference type="Gene3D" id="1.10.287.70">
    <property type="match status" value="1"/>
</dbReference>
<dbReference type="SUPFAM" id="SSF50494">
    <property type="entry name" value="Trypsin-like serine proteases"/>
    <property type="match status" value="1"/>
</dbReference>
<dbReference type="GO" id="GO:0006508">
    <property type="term" value="P:proteolysis"/>
    <property type="evidence" value="ECO:0007669"/>
    <property type="project" value="InterPro"/>
</dbReference>
<evidence type="ECO:0000256" key="4">
    <source>
        <dbReference type="ARBA" id="ARBA00022989"/>
    </source>
</evidence>
<evidence type="ECO:0000256" key="7">
    <source>
        <dbReference type="ARBA" id="ARBA00023136"/>
    </source>
</evidence>
<dbReference type="InterPro" id="IPR001314">
    <property type="entry name" value="Peptidase_S1A"/>
</dbReference>
<evidence type="ECO:0000256" key="11">
    <source>
        <dbReference type="ARBA" id="ARBA00023286"/>
    </source>
</evidence>
<dbReference type="Gene3D" id="3.40.190.10">
    <property type="entry name" value="Periplasmic binding protein-like II"/>
    <property type="match status" value="1"/>
</dbReference>
<dbReference type="GO" id="GO:0015276">
    <property type="term" value="F:ligand-gated monoatomic ion channel activity"/>
    <property type="evidence" value="ECO:0007669"/>
    <property type="project" value="InterPro"/>
</dbReference>
<feature type="transmembrane region" description="Helical" evidence="15">
    <location>
        <begin position="246"/>
        <end position="271"/>
    </location>
</feature>
<evidence type="ECO:0000256" key="15">
    <source>
        <dbReference type="SAM" id="Phobius"/>
    </source>
</evidence>
<keyword evidence="5" id="KW-0175">Coiled coil</keyword>
<proteinExistence type="inferred from homology"/>
<feature type="compositionally biased region" description="Polar residues" evidence="14">
    <location>
        <begin position="343"/>
        <end position="352"/>
    </location>
</feature>
<dbReference type="FunFam" id="3.40.190.10:FF:000078">
    <property type="entry name" value="glutamate receptor ionotropic, NMDA 3B"/>
    <property type="match status" value="1"/>
</dbReference>
<dbReference type="CDD" id="cd00190">
    <property type="entry name" value="Tryp_SPc"/>
    <property type="match status" value="1"/>
</dbReference>
<comment type="similarity">
    <text evidence="13">Belongs to the peptidase S1 family. CLIP subfamily.</text>
</comment>
<evidence type="ECO:0000256" key="8">
    <source>
        <dbReference type="ARBA" id="ARBA00023157"/>
    </source>
</evidence>
<dbReference type="OrthoDB" id="6347558at2759"/>
<evidence type="ECO:0000256" key="2">
    <source>
        <dbReference type="ARBA" id="ARBA00022448"/>
    </source>
</evidence>
<dbReference type="InterPro" id="IPR051487">
    <property type="entry name" value="Ser/Thr_Proteases_Immune/Dev"/>
</dbReference>
<keyword evidence="4 15" id="KW-1133">Transmembrane helix</keyword>
<keyword evidence="6" id="KW-0406">Ion transport</keyword>
<keyword evidence="8" id="KW-1015">Disulfide bond</keyword>
<keyword evidence="3 15" id="KW-0812">Transmembrane</keyword>
<evidence type="ECO:0000256" key="13">
    <source>
        <dbReference type="ARBA" id="ARBA00024195"/>
    </source>
</evidence>
<dbReference type="InterPro" id="IPR033116">
    <property type="entry name" value="TRYPSIN_SER"/>
</dbReference>
<dbReference type="GO" id="GO:0004252">
    <property type="term" value="F:serine-type endopeptidase activity"/>
    <property type="evidence" value="ECO:0007669"/>
    <property type="project" value="InterPro"/>
</dbReference>
<feature type="region of interest" description="Disordered" evidence="14">
    <location>
        <begin position="331"/>
        <end position="352"/>
    </location>
</feature>
<organism evidence="16">
    <name type="scientific">Cyprideis torosa</name>
    <dbReference type="NCBI Taxonomy" id="163714"/>
    <lineage>
        <taxon>Eukaryota</taxon>
        <taxon>Metazoa</taxon>
        <taxon>Ecdysozoa</taxon>
        <taxon>Arthropoda</taxon>
        <taxon>Crustacea</taxon>
        <taxon>Oligostraca</taxon>
        <taxon>Ostracoda</taxon>
        <taxon>Podocopa</taxon>
        <taxon>Podocopida</taxon>
        <taxon>Cytherocopina</taxon>
        <taxon>Cytheroidea</taxon>
        <taxon>Cytherideidae</taxon>
        <taxon>Cyprideis</taxon>
    </lineage>
</organism>
<dbReference type="PROSITE" id="PS50240">
    <property type="entry name" value="TRYPSIN_DOM"/>
    <property type="match status" value="1"/>
</dbReference>
<evidence type="ECO:0000256" key="6">
    <source>
        <dbReference type="ARBA" id="ARBA00023065"/>
    </source>
</evidence>
<dbReference type="GO" id="GO:0043226">
    <property type="term" value="C:organelle"/>
    <property type="evidence" value="ECO:0007669"/>
    <property type="project" value="UniProtKB-ARBA"/>
</dbReference>
<evidence type="ECO:0000256" key="10">
    <source>
        <dbReference type="ARBA" id="ARBA00023180"/>
    </source>
</evidence>
<evidence type="ECO:0000313" key="16">
    <source>
        <dbReference type="EMBL" id="CAD7229900.1"/>
    </source>
</evidence>
<evidence type="ECO:0000256" key="12">
    <source>
        <dbReference type="ARBA" id="ARBA00023303"/>
    </source>
</evidence>
<evidence type="ECO:0000256" key="1">
    <source>
        <dbReference type="ARBA" id="ARBA00004141"/>
    </source>
</evidence>
<evidence type="ECO:0000256" key="5">
    <source>
        <dbReference type="ARBA" id="ARBA00023054"/>
    </source>
</evidence>
<dbReference type="PRINTS" id="PR00722">
    <property type="entry name" value="CHYMOTRYPSIN"/>
</dbReference>
<dbReference type="InterPro" id="IPR009003">
    <property type="entry name" value="Peptidase_S1_PA"/>
</dbReference>
<name>A0A7R8ZS13_9CRUS</name>
<feature type="transmembrane region" description="Helical" evidence="15">
    <location>
        <begin position="187"/>
        <end position="207"/>
    </location>
</feature>
<comment type="subcellular location">
    <subcellularLocation>
        <location evidence="1">Membrane</location>
        <topology evidence="1">Multi-pass membrane protein</topology>
    </subcellularLocation>
</comment>
<accession>A0A7R8ZS13</accession>
<keyword evidence="7 15" id="KW-0472">Membrane</keyword>
<dbReference type="PROSITE" id="PS00135">
    <property type="entry name" value="TRYPSIN_SER"/>
    <property type="match status" value="1"/>
</dbReference>